<dbReference type="AlphaFoldDB" id="A0A5C8FQH2"/>
<accession>A0A5C8FQH2</accession>
<dbReference type="EMBL" id="SAYE01000007">
    <property type="protein sequence ID" value="TXJ51884.1"/>
    <property type="molecule type" value="Genomic_DNA"/>
</dbReference>
<gene>
    <name evidence="1" type="ORF">EPJ84_03825</name>
</gene>
<dbReference type="RefSeq" id="WP_147717697.1">
    <property type="nucleotide sequence ID" value="NZ_SAYE01000007.1"/>
</dbReference>
<proteinExistence type="predicted"/>
<evidence type="ECO:0000313" key="1">
    <source>
        <dbReference type="EMBL" id="TXJ51884.1"/>
    </source>
</evidence>
<protein>
    <submittedName>
        <fullName evidence="1">Uncharacterized protein</fullName>
    </submittedName>
</protein>
<reference evidence="1 2" key="1">
    <citation type="journal article" date="1992" name="Lakartidningen">
        <title>[Penicillin V and not amoxicillin is the first choice preparation in acute otitis].</title>
        <authorList>
            <person name="Kamme C."/>
            <person name="Lundgren K."/>
            <person name="Prellner K."/>
        </authorList>
    </citation>
    <scope>NUCLEOTIDE SEQUENCE [LARGE SCALE GENOMIC DNA]</scope>
    <source>
        <strain evidence="1 2">PC3939II</strain>
    </source>
</reference>
<name>A0A5C8FQH2_9SPIR</name>
<sequence>MLPLLLLLGVGAKVAIDIKVSAAIIKLATMNYITDYVKNKDIYKSATKYRIEEILKSKNYNTVKIGIYDNSDYLLANEDINCEGIDDSVRVGQEIYI</sequence>
<organism evidence="1 2">
    <name type="scientific">Brachyspira aalborgi</name>
    <dbReference type="NCBI Taxonomy" id="29522"/>
    <lineage>
        <taxon>Bacteria</taxon>
        <taxon>Pseudomonadati</taxon>
        <taxon>Spirochaetota</taxon>
        <taxon>Spirochaetia</taxon>
        <taxon>Brachyspirales</taxon>
        <taxon>Brachyspiraceae</taxon>
        <taxon>Brachyspira</taxon>
    </lineage>
</organism>
<comment type="caution">
    <text evidence="1">The sequence shown here is derived from an EMBL/GenBank/DDBJ whole genome shotgun (WGS) entry which is preliminary data.</text>
</comment>
<dbReference type="Proteomes" id="UP000322307">
    <property type="component" value="Unassembled WGS sequence"/>
</dbReference>
<evidence type="ECO:0000313" key="2">
    <source>
        <dbReference type="Proteomes" id="UP000322307"/>
    </source>
</evidence>